<dbReference type="Gene3D" id="3.30.360.10">
    <property type="entry name" value="Dihydrodipicolinate Reductase, domain 2"/>
    <property type="match status" value="1"/>
</dbReference>
<reference evidence="2 3" key="1">
    <citation type="submission" date="2020-08" db="EMBL/GenBank/DDBJ databases">
        <title>Sequencing the genomes of 1000 actinobacteria strains.</title>
        <authorList>
            <person name="Klenk H.-P."/>
        </authorList>
    </citation>
    <scope>NUCLEOTIDE SEQUENCE [LARGE SCALE GENOMIC DNA]</scope>
    <source>
        <strain evidence="2 3">DSM 45582</strain>
    </source>
</reference>
<protein>
    <submittedName>
        <fullName evidence="2">Putative dehydrogenase</fullName>
    </submittedName>
</protein>
<organism evidence="2 3">
    <name type="scientific">Saccharopolyspora gloriosae</name>
    <dbReference type="NCBI Taxonomy" id="455344"/>
    <lineage>
        <taxon>Bacteria</taxon>
        <taxon>Bacillati</taxon>
        <taxon>Actinomycetota</taxon>
        <taxon>Actinomycetes</taxon>
        <taxon>Pseudonocardiales</taxon>
        <taxon>Pseudonocardiaceae</taxon>
        <taxon>Saccharopolyspora</taxon>
    </lineage>
</organism>
<dbReference type="Gene3D" id="3.40.50.720">
    <property type="entry name" value="NAD(P)-binding Rossmann-like Domain"/>
    <property type="match status" value="1"/>
</dbReference>
<accession>A0A840NE07</accession>
<evidence type="ECO:0000259" key="1">
    <source>
        <dbReference type="Pfam" id="PF01408"/>
    </source>
</evidence>
<name>A0A840NE07_9PSEU</name>
<dbReference type="RefSeq" id="WP_184479462.1">
    <property type="nucleotide sequence ID" value="NZ_JACHIV010000001.1"/>
</dbReference>
<dbReference type="InterPro" id="IPR000683">
    <property type="entry name" value="Gfo/Idh/MocA-like_OxRdtase_N"/>
</dbReference>
<sequence length="346" mass="38050">MLHSLVVGLGRAGAGLHLRVLAQARELDRDLFRPGPIIACDPEPRARRALTGVTVAESVRAAAGLVPPARTVVHLCTPPLDRPALLAELAELGFRQVIVEKPLAADLAGLAEINRIRTEHGMRLAVVAHWLDAELTRRIAELVDGRALGELRSLSFHQHKPRFTHSISTQGHPTAFDVEIPHALGVALRLAGPADLLDAACTDMRFEDRVLPGMGGARLTLDHHRGVRTDIVSDLTAPVRERRVALEFERGTAIGHYPLSDQDHHAQLSVHGPDEQWSVFPDDALTEFTLRAYRRFHSTGPVADPAADDRFALQCDVIRLLWAAKQHCRNLTGPVRQRRRTPDHAG</sequence>
<dbReference type="InterPro" id="IPR036291">
    <property type="entry name" value="NAD(P)-bd_dom_sf"/>
</dbReference>
<gene>
    <name evidence="2" type="ORF">BJ969_002922</name>
</gene>
<dbReference type="SUPFAM" id="SSF51735">
    <property type="entry name" value="NAD(P)-binding Rossmann-fold domains"/>
    <property type="match status" value="1"/>
</dbReference>
<dbReference type="GO" id="GO:0000166">
    <property type="term" value="F:nucleotide binding"/>
    <property type="evidence" value="ECO:0007669"/>
    <property type="project" value="InterPro"/>
</dbReference>
<keyword evidence="3" id="KW-1185">Reference proteome</keyword>
<comment type="caution">
    <text evidence="2">The sequence shown here is derived from an EMBL/GenBank/DDBJ whole genome shotgun (WGS) entry which is preliminary data.</text>
</comment>
<dbReference type="Pfam" id="PF01408">
    <property type="entry name" value="GFO_IDH_MocA"/>
    <property type="match status" value="1"/>
</dbReference>
<feature type="domain" description="Gfo/Idh/MocA-like oxidoreductase N-terminal" evidence="1">
    <location>
        <begin position="4"/>
        <end position="126"/>
    </location>
</feature>
<dbReference type="AlphaFoldDB" id="A0A840NE07"/>
<dbReference type="EMBL" id="JACHIV010000001">
    <property type="protein sequence ID" value="MBB5069834.1"/>
    <property type="molecule type" value="Genomic_DNA"/>
</dbReference>
<evidence type="ECO:0000313" key="3">
    <source>
        <dbReference type="Proteomes" id="UP000580474"/>
    </source>
</evidence>
<proteinExistence type="predicted"/>
<evidence type="ECO:0000313" key="2">
    <source>
        <dbReference type="EMBL" id="MBB5069834.1"/>
    </source>
</evidence>
<dbReference type="Proteomes" id="UP000580474">
    <property type="component" value="Unassembled WGS sequence"/>
</dbReference>